<organism evidence="2 3">
    <name type="scientific">Formosa undariae</name>
    <dbReference type="NCBI Taxonomy" id="1325436"/>
    <lineage>
        <taxon>Bacteria</taxon>
        <taxon>Pseudomonadati</taxon>
        <taxon>Bacteroidota</taxon>
        <taxon>Flavobacteriia</taxon>
        <taxon>Flavobacteriales</taxon>
        <taxon>Flavobacteriaceae</taxon>
        <taxon>Formosa</taxon>
    </lineage>
</organism>
<keyword evidence="3" id="KW-1185">Reference proteome</keyword>
<dbReference type="Proteomes" id="UP001589605">
    <property type="component" value="Unassembled WGS sequence"/>
</dbReference>
<evidence type="ECO:0000313" key="3">
    <source>
        <dbReference type="Proteomes" id="UP001589605"/>
    </source>
</evidence>
<evidence type="ECO:0000256" key="1">
    <source>
        <dbReference type="SAM" id="Phobius"/>
    </source>
</evidence>
<evidence type="ECO:0000313" key="2">
    <source>
        <dbReference type="EMBL" id="MFB9054955.1"/>
    </source>
</evidence>
<gene>
    <name evidence="2" type="ORF">ACFFVB_17865</name>
</gene>
<keyword evidence="1" id="KW-0812">Transmembrane</keyword>
<protein>
    <recommendedName>
        <fullName evidence="4">DUF502 domain-containing protein</fullName>
    </recommendedName>
</protein>
<keyword evidence="1" id="KW-1133">Transmembrane helix</keyword>
<feature type="transmembrane region" description="Helical" evidence="1">
    <location>
        <begin position="56"/>
        <end position="78"/>
    </location>
</feature>
<reference evidence="2 3" key="1">
    <citation type="submission" date="2024-09" db="EMBL/GenBank/DDBJ databases">
        <authorList>
            <person name="Sun Q."/>
            <person name="Mori K."/>
        </authorList>
    </citation>
    <scope>NUCLEOTIDE SEQUENCE [LARGE SCALE GENOMIC DNA]</scope>
    <source>
        <strain evidence="2 3">CECT 8286</strain>
    </source>
</reference>
<dbReference type="RefSeq" id="WP_382384595.1">
    <property type="nucleotide sequence ID" value="NZ_JBHMEZ010000032.1"/>
</dbReference>
<dbReference type="EMBL" id="JBHMEZ010000032">
    <property type="protein sequence ID" value="MFB9054955.1"/>
    <property type="molecule type" value="Genomic_DNA"/>
</dbReference>
<proteinExistence type="predicted"/>
<evidence type="ECO:0008006" key="4">
    <source>
        <dbReference type="Google" id="ProtNLM"/>
    </source>
</evidence>
<accession>A0ABV5F684</accession>
<feature type="transmembrane region" description="Helical" evidence="1">
    <location>
        <begin position="7"/>
        <end position="36"/>
    </location>
</feature>
<name>A0ABV5F684_9FLAO</name>
<sequence length="197" mass="22572">MKSYRLLIRYLVTGTLFVVVPILILFVLFGKALGILMPLGHTLTEKFQLTSVLGPAAVVLVSCFIIFVISILSGYFIVNGFLKQWSNKFETTLFYSFPSFQMMKYRFIDEEDYQKQGFWEPILLKDDTVYLIAFITDKSQPDFLSIYVPGAPKMDSGEVRYMLISDCEYIPITMKQAMNGLRNFGKGMDPEVFLNAK</sequence>
<keyword evidence="1" id="KW-0472">Membrane</keyword>
<comment type="caution">
    <text evidence="2">The sequence shown here is derived from an EMBL/GenBank/DDBJ whole genome shotgun (WGS) entry which is preliminary data.</text>
</comment>